<dbReference type="AlphaFoldDB" id="A0AAV3BL23"/>
<gene>
    <name evidence="1" type="ORF">YPIP275_4544</name>
</gene>
<accession>A0AAV3BL23</accession>
<dbReference type="Proteomes" id="UP000004430">
    <property type="component" value="Unassembled WGS sequence"/>
</dbReference>
<protein>
    <recommendedName>
        <fullName evidence="3">Transposase</fullName>
    </recommendedName>
</protein>
<proteinExistence type="predicted"/>
<reference evidence="1 2" key="2">
    <citation type="submission" date="2010-03" db="EMBL/GenBank/DDBJ databases">
        <authorList>
            <person name="Payne S.H."/>
            <person name="Sutton G.G."/>
        </authorList>
    </citation>
    <scope>NUCLEOTIDE SEQUENCE [LARGE SCALE GENOMIC DNA]</scope>
    <source>
        <strain evidence="1 2">IP275</strain>
    </source>
</reference>
<reference evidence="1 2" key="1">
    <citation type="submission" date="2008-01" db="EMBL/GenBank/DDBJ databases">
        <title>Yersinia pestis Strain IP275 project at JCVI/TIGR.</title>
        <authorList>
            <person name="Ravel J."/>
            <person name="Eppinger M."/>
            <person name="Fricke W.F."/>
            <person name="Rosovitz M."/>
            <person name="Lindler L.E."/>
            <person name="Bearden S."/>
            <person name="Shriefer M."/>
        </authorList>
    </citation>
    <scope>NUCLEOTIDE SEQUENCE [LARGE SCALE GENOMIC DNA]</scope>
    <source>
        <strain evidence="1 2">IP275</strain>
    </source>
</reference>
<comment type="caution">
    <text evidence="1">The sequence shown here is derived from an EMBL/GenBank/DDBJ whole genome shotgun (WGS) entry which is preliminary data.</text>
</comment>
<evidence type="ECO:0008006" key="3">
    <source>
        <dbReference type="Google" id="ProtNLM"/>
    </source>
</evidence>
<organism evidence="1 2">
    <name type="scientific">Yersinia pestis biovar Orientalis str. IP275</name>
    <dbReference type="NCBI Taxonomy" id="373665"/>
    <lineage>
        <taxon>Bacteria</taxon>
        <taxon>Pseudomonadati</taxon>
        <taxon>Pseudomonadota</taxon>
        <taxon>Gammaproteobacteria</taxon>
        <taxon>Enterobacterales</taxon>
        <taxon>Yersiniaceae</taxon>
        <taxon>Yersinia</taxon>
    </lineage>
</organism>
<sequence length="46" mass="5219">MLAVCTAQLYRGLQRGTNKLAIIVLRKHGESVERFVFITILGFLLE</sequence>
<name>A0AAV3BL23_YERPE</name>
<dbReference type="EMBL" id="AAOS02000005">
    <property type="protein sequence ID" value="EDR33701.1"/>
    <property type="molecule type" value="Genomic_DNA"/>
</dbReference>
<evidence type="ECO:0000313" key="1">
    <source>
        <dbReference type="EMBL" id="EDR33701.1"/>
    </source>
</evidence>
<evidence type="ECO:0000313" key="2">
    <source>
        <dbReference type="Proteomes" id="UP000004430"/>
    </source>
</evidence>